<dbReference type="OMA" id="FHFVFAY"/>
<dbReference type="Proteomes" id="UP000756132">
    <property type="component" value="Chromosome 3"/>
</dbReference>
<dbReference type="RefSeq" id="XP_047759550.1">
    <property type="nucleotide sequence ID" value="XM_047907146.1"/>
</dbReference>
<protein>
    <submittedName>
        <fullName evidence="6">Uncharacterized protein</fullName>
    </submittedName>
</protein>
<evidence type="ECO:0000313" key="6">
    <source>
        <dbReference type="EMBL" id="UJO15184.1"/>
    </source>
</evidence>
<evidence type="ECO:0000256" key="2">
    <source>
        <dbReference type="ARBA" id="ARBA00022692"/>
    </source>
</evidence>
<dbReference type="Gene3D" id="1.20.120.550">
    <property type="entry name" value="Membrane associated eicosanoid/glutathione metabolism-like domain"/>
    <property type="match status" value="1"/>
</dbReference>
<dbReference type="KEGG" id="ffu:CLAFUR5_07998"/>
<proteinExistence type="predicted"/>
<evidence type="ECO:0000256" key="3">
    <source>
        <dbReference type="ARBA" id="ARBA00022989"/>
    </source>
</evidence>
<keyword evidence="3 5" id="KW-1133">Transmembrane helix</keyword>
<evidence type="ECO:0000256" key="5">
    <source>
        <dbReference type="SAM" id="Phobius"/>
    </source>
</evidence>
<dbReference type="Pfam" id="PF01124">
    <property type="entry name" value="MAPEG"/>
    <property type="match status" value="1"/>
</dbReference>
<dbReference type="GO" id="GO:0016020">
    <property type="term" value="C:membrane"/>
    <property type="evidence" value="ECO:0007669"/>
    <property type="project" value="UniProtKB-SubCell"/>
</dbReference>
<keyword evidence="2 5" id="KW-0812">Transmembrane</keyword>
<comment type="subcellular location">
    <subcellularLocation>
        <location evidence="1">Membrane</location>
    </subcellularLocation>
</comment>
<dbReference type="InterPro" id="IPR023352">
    <property type="entry name" value="MAPEG-like_dom_sf"/>
</dbReference>
<keyword evidence="4 5" id="KW-0472">Membrane</keyword>
<evidence type="ECO:0000256" key="4">
    <source>
        <dbReference type="ARBA" id="ARBA00023136"/>
    </source>
</evidence>
<feature type="transmembrane region" description="Helical" evidence="5">
    <location>
        <begin position="27"/>
        <end position="44"/>
    </location>
</feature>
<gene>
    <name evidence="6" type="ORF">CLAFUR5_07998</name>
</gene>
<dbReference type="GeneID" id="71987876"/>
<evidence type="ECO:0000313" key="7">
    <source>
        <dbReference type="Proteomes" id="UP000756132"/>
    </source>
</evidence>
<reference evidence="6" key="2">
    <citation type="journal article" date="2022" name="Microb. Genom.">
        <title>A chromosome-scale genome assembly of the tomato pathogen Cladosporium fulvum reveals a compartmentalized genome architecture and the presence of a dispensable chromosome.</title>
        <authorList>
            <person name="Zaccaron A.Z."/>
            <person name="Chen L.H."/>
            <person name="Samaras A."/>
            <person name="Stergiopoulos I."/>
        </authorList>
    </citation>
    <scope>NUCLEOTIDE SEQUENCE</scope>
    <source>
        <strain evidence="6">Race5_Kim</strain>
    </source>
</reference>
<reference evidence="6" key="1">
    <citation type="submission" date="2021-12" db="EMBL/GenBank/DDBJ databases">
        <authorList>
            <person name="Zaccaron A."/>
            <person name="Stergiopoulos I."/>
        </authorList>
    </citation>
    <scope>NUCLEOTIDE SEQUENCE</scope>
    <source>
        <strain evidence="6">Race5_Kim</strain>
    </source>
</reference>
<dbReference type="InterPro" id="IPR001129">
    <property type="entry name" value="Membr-assoc_MAPEG"/>
</dbReference>
<name>A0A9Q8LD52_PASFU</name>
<evidence type="ECO:0000256" key="1">
    <source>
        <dbReference type="ARBA" id="ARBA00004370"/>
    </source>
</evidence>
<accession>A0A9Q8LD52</accession>
<dbReference type="SUPFAM" id="SSF161084">
    <property type="entry name" value="MAPEG domain-like"/>
    <property type="match status" value="1"/>
</dbReference>
<organism evidence="6 7">
    <name type="scientific">Passalora fulva</name>
    <name type="common">Tomato leaf mold</name>
    <name type="synonym">Cladosporium fulvum</name>
    <dbReference type="NCBI Taxonomy" id="5499"/>
    <lineage>
        <taxon>Eukaryota</taxon>
        <taxon>Fungi</taxon>
        <taxon>Dikarya</taxon>
        <taxon>Ascomycota</taxon>
        <taxon>Pezizomycotina</taxon>
        <taxon>Dothideomycetes</taxon>
        <taxon>Dothideomycetidae</taxon>
        <taxon>Mycosphaerellales</taxon>
        <taxon>Mycosphaerellaceae</taxon>
        <taxon>Fulvia</taxon>
    </lineage>
</organism>
<dbReference type="PANTHER" id="PTHR35371:SF2">
    <property type="entry name" value="MAPEG FAMILY PROTEIN"/>
    <property type="match status" value="1"/>
</dbReference>
<keyword evidence="7" id="KW-1185">Reference proteome</keyword>
<dbReference type="OrthoDB" id="2122304at2759"/>
<dbReference type="PANTHER" id="PTHR35371">
    <property type="entry name" value="INNER MEMBRANE PROTEIN"/>
    <property type="match status" value="1"/>
</dbReference>
<dbReference type="AlphaFoldDB" id="A0A9Q8LD52"/>
<dbReference type="EMBL" id="CP090165">
    <property type="protein sequence ID" value="UJO15184.1"/>
    <property type="molecule type" value="Genomic_DNA"/>
</dbReference>
<sequence length="172" mass="19212">MSSLATALGLSATGLHSHQPPSYGAHYMIFHFIWAYVVLSSRAWKIHYKLDHNVSPRDDLIKYGPIAVQKGKITQPLLDQIRRVENCHANSVEHYTVFVAAIIFAHVAGVDNAAINRVGLSYTVARVLYSASYIFNGNERLALARGVFWWASNIICIRAFWLAGKVMNAKLV</sequence>